<keyword evidence="5" id="KW-1185">Reference proteome</keyword>
<comment type="pathway">
    <text evidence="1">Mycotoxin biosynthesis.</text>
</comment>
<organism evidence="4 5">
    <name type="scientific">Pleomassaria siparia CBS 279.74</name>
    <dbReference type="NCBI Taxonomy" id="1314801"/>
    <lineage>
        <taxon>Eukaryota</taxon>
        <taxon>Fungi</taxon>
        <taxon>Dikarya</taxon>
        <taxon>Ascomycota</taxon>
        <taxon>Pezizomycotina</taxon>
        <taxon>Dothideomycetes</taxon>
        <taxon>Pleosporomycetidae</taxon>
        <taxon>Pleosporales</taxon>
        <taxon>Pleomassariaceae</taxon>
        <taxon>Pleomassaria</taxon>
    </lineage>
</organism>
<dbReference type="AlphaFoldDB" id="A0A6G1KD64"/>
<dbReference type="EMBL" id="MU005768">
    <property type="protein sequence ID" value="KAF2710789.1"/>
    <property type="molecule type" value="Genomic_DNA"/>
</dbReference>
<dbReference type="GO" id="GO:0043386">
    <property type="term" value="P:mycotoxin biosynthetic process"/>
    <property type="evidence" value="ECO:0007669"/>
    <property type="project" value="InterPro"/>
</dbReference>
<accession>A0A6G1KD64</accession>
<gene>
    <name evidence="4" type="ORF">K504DRAFT_376102</name>
</gene>
<comment type="similarity">
    <text evidence="2">Belongs to the ustYa family.</text>
</comment>
<protein>
    <submittedName>
        <fullName evidence="4">Uncharacterized protein</fullName>
    </submittedName>
</protein>
<dbReference type="OrthoDB" id="3687641at2759"/>
<evidence type="ECO:0000256" key="1">
    <source>
        <dbReference type="ARBA" id="ARBA00004685"/>
    </source>
</evidence>
<evidence type="ECO:0000313" key="4">
    <source>
        <dbReference type="EMBL" id="KAF2710789.1"/>
    </source>
</evidence>
<evidence type="ECO:0000256" key="3">
    <source>
        <dbReference type="SAM" id="MobiDB-lite"/>
    </source>
</evidence>
<dbReference type="Proteomes" id="UP000799428">
    <property type="component" value="Unassembled WGS sequence"/>
</dbReference>
<evidence type="ECO:0000256" key="2">
    <source>
        <dbReference type="ARBA" id="ARBA00035112"/>
    </source>
</evidence>
<dbReference type="InterPro" id="IPR021765">
    <property type="entry name" value="UstYa-like"/>
</dbReference>
<name>A0A6G1KD64_9PLEO</name>
<feature type="compositionally biased region" description="Polar residues" evidence="3">
    <location>
        <begin position="36"/>
        <end position="54"/>
    </location>
</feature>
<evidence type="ECO:0000313" key="5">
    <source>
        <dbReference type="Proteomes" id="UP000799428"/>
    </source>
</evidence>
<dbReference type="Pfam" id="PF11807">
    <property type="entry name" value="UstYa"/>
    <property type="match status" value="1"/>
</dbReference>
<feature type="region of interest" description="Disordered" evidence="3">
    <location>
        <begin position="36"/>
        <end position="59"/>
    </location>
</feature>
<dbReference type="PANTHER" id="PTHR33365">
    <property type="entry name" value="YALI0B05434P"/>
    <property type="match status" value="1"/>
</dbReference>
<proteinExistence type="inferred from homology"/>
<dbReference type="PANTHER" id="PTHR33365:SF4">
    <property type="entry name" value="CYCLOCHLOROTINE BIOSYNTHESIS PROTEIN O"/>
    <property type="match status" value="1"/>
</dbReference>
<reference evidence="4" key="1">
    <citation type="journal article" date="2020" name="Stud. Mycol.">
        <title>101 Dothideomycetes genomes: a test case for predicting lifestyles and emergence of pathogens.</title>
        <authorList>
            <person name="Haridas S."/>
            <person name="Albert R."/>
            <person name="Binder M."/>
            <person name="Bloem J."/>
            <person name="Labutti K."/>
            <person name="Salamov A."/>
            <person name="Andreopoulos B."/>
            <person name="Baker S."/>
            <person name="Barry K."/>
            <person name="Bills G."/>
            <person name="Bluhm B."/>
            <person name="Cannon C."/>
            <person name="Castanera R."/>
            <person name="Culley D."/>
            <person name="Daum C."/>
            <person name="Ezra D."/>
            <person name="Gonzalez J."/>
            <person name="Henrissat B."/>
            <person name="Kuo A."/>
            <person name="Liang C."/>
            <person name="Lipzen A."/>
            <person name="Lutzoni F."/>
            <person name="Magnuson J."/>
            <person name="Mondo S."/>
            <person name="Nolan M."/>
            <person name="Ohm R."/>
            <person name="Pangilinan J."/>
            <person name="Park H.-J."/>
            <person name="Ramirez L."/>
            <person name="Alfaro M."/>
            <person name="Sun H."/>
            <person name="Tritt A."/>
            <person name="Yoshinaga Y."/>
            <person name="Zwiers L.-H."/>
            <person name="Turgeon B."/>
            <person name="Goodwin S."/>
            <person name="Spatafora J."/>
            <person name="Crous P."/>
            <person name="Grigoriev I."/>
        </authorList>
    </citation>
    <scope>NUCLEOTIDE SEQUENCE</scope>
    <source>
        <strain evidence="4">CBS 279.74</strain>
    </source>
</reference>
<sequence length="232" mass="26282">MTTTVFVLLFTAIHENTKPKAKSECATADRYSTTLQYTKPSTSGTHAESHQPQSVDDRLDGYPLGVDSYKEENIVATKFYRDLRYMTLDHDADYLWEEHLHMITGNIKLPPAEENGNASLKAIAMFHQMHCLAAMRSVIQRAREGEDVGKDWTDDLHWPHCFDYLRMSILCFADSTLESLTVEPGPIDDGKVIRVIDGGADERYCRNANPLYVLERRYGPNSQYGFSANHGS</sequence>